<name>A0A0C3L340_9AGAM</name>
<dbReference type="EMBL" id="KN822998">
    <property type="protein sequence ID" value="KIO28163.1"/>
    <property type="molecule type" value="Genomic_DNA"/>
</dbReference>
<proteinExistence type="predicted"/>
<evidence type="ECO:0000313" key="2">
    <source>
        <dbReference type="EMBL" id="KIO28163.1"/>
    </source>
</evidence>
<organism evidence="2 3">
    <name type="scientific">Tulasnella calospora MUT 4182</name>
    <dbReference type="NCBI Taxonomy" id="1051891"/>
    <lineage>
        <taxon>Eukaryota</taxon>
        <taxon>Fungi</taxon>
        <taxon>Dikarya</taxon>
        <taxon>Basidiomycota</taxon>
        <taxon>Agaricomycotina</taxon>
        <taxon>Agaricomycetes</taxon>
        <taxon>Cantharellales</taxon>
        <taxon>Tulasnellaceae</taxon>
        <taxon>Tulasnella</taxon>
    </lineage>
</organism>
<keyword evidence="1" id="KW-0812">Transmembrane</keyword>
<evidence type="ECO:0000256" key="1">
    <source>
        <dbReference type="SAM" id="Phobius"/>
    </source>
</evidence>
<evidence type="ECO:0000313" key="3">
    <source>
        <dbReference type="Proteomes" id="UP000054248"/>
    </source>
</evidence>
<sequence>MTDLGEAVENIPNQSMSLDDMRHIPPCSFYFPCSSASYIMVLCFYIAPALMYFDPIPHLTSFVLDT</sequence>
<dbReference type="AlphaFoldDB" id="A0A0C3L340"/>
<protein>
    <submittedName>
        <fullName evidence="2">Uncharacterized protein</fullName>
    </submittedName>
</protein>
<dbReference type="HOGENOM" id="CLU_2833060_0_0_1"/>
<accession>A0A0C3L340</accession>
<keyword evidence="1" id="KW-0472">Membrane</keyword>
<keyword evidence="1" id="KW-1133">Transmembrane helix</keyword>
<dbReference type="Proteomes" id="UP000054248">
    <property type="component" value="Unassembled WGS sequence"/>
</dbReference>
<gene>
    <name evidence="2" type="ORF">M407DRAFT_243126</name>
</gene>
<feature type="transmembrane region" description="Helical" evidence="1">
    <location>
        <begin position="29"/>
        <end position="53"/>
    </location>
</feature>
<reference evidence="2 3" key="1">
    <citation type="submission" date="2014-04" db="EMBL/GenBank/DDBJ databases">
        <authorList>
            <consortium name="DOE Joint Genome Institute"/>
            <person name="Kuo A."/>
            <person name="Girlanda M."/>
            <person name="Perotto S."/>
            <person name="Kohler A."/>
            <person name="Nagy L.G."/>
            <person name="Floudas D."/>
            <person name="Copeland A."/>
            <person name="Barry K.W."/>
            <person name="Cichocki N."/>
            <person name="Veneault-Fourrey C."/>
            <person name="LaButti K."/>
            <person name="Lindquist E.A."/>
            <person name="Lipzen A."/>
            <person name="Lundell T."/>
            <person name="Morin E."/>
            <person name="Murat C."/>
            <person name="Sun H."/>
            <person name="Tunlid A."/>
            <person name="Henrissat B."/>
            <person name="Grigoriev I.V."/>
            <person name="Hibbett D.S."/>
            <person name="Martin F."/>
            <person name="Nordberg H.P."/>
            <person name="Cantor M.N."/>
            <person name="Hua S.X."/>
        </authorList>
    </citation>
    <scope>NUCLEOTIDE SEQUENCE [LARGE SCALE GENOMIC DNA]</scope>
    <source>
        <strain evidence="2 3">MUT 4182</strain>
    </source>
</reference>
<keyword evidence="3" id="KW-1185">Reference proteome</keyword>
<reference evidence="3" key="2">
    <citation type="submission" date="2015-01" db="EMBL/GenBank/DDBJ databases">
        <title>Evolutionary Origins and Diversification of the Mycorrhizal Mutualists.</title>
        <authorList>
            <consortium name="DOE Joint Genome Institute"/>
            <consortium name="Mycorrhizal Genomics Consortium"/>
            <person name="Kohler A."/>
            <person name="Kuo A."/>
            <person name="Nagy L.G."/>
            <person name="Floudas D."/>
            <person name="Copeland A."/>
            <person name="Barry K.W."/>
            <person name="Cichocki N."/>
            <person name="Veneault-Fourrey C."/>
            <person name="LaButti K."/>
            <person name="Lindquist E.A."/>
            <person name="Lipzen A."/>
            <person name="Lundell T."/>
            <person name="Morin E."/>
            <person name="Murat C."/>
            <person name="Riley R."/>
            <person name="Ohm R."/>
            <person name="Sun H."/>
            <person name="Tunlid A."/>
            <person name="Henrissat B."/>
            <person name="Grigoriev I.V."/>
            <person name="Hibbett D.S."/>
            <person name="Martin F."/>
        </authorList>
    </citation>
    <scope>NUCLEOTIDE SEQUENCE [LARGE SCALE GENOMIC DNA]</scope>
    <source>
        <strain evidence="3">MUT 4182</strain>
    </source>
</reference>